<dbReference type="KEGG" id="psco:LY89DRAFT_676944"/>
<keyword evidence="6" id="KW-1185">Reference proteome</keyword>
<dbReference type="STRING" id="149040.A0A132B8G5"/>
<proteinExistence type="inferred from homology"/>
<dbReference type="OrthoDB" id="3180714at2759"/>
<evidence type="ECO:0000313" key="5">
    <source>
        <dbReference type="EMBL" id="KUJ08543.1"/>
    </source>
</evidence>
<sequence>MQGRLVPLKTTLETRRRDMVVEVYVTAVPVKAASGSLSLIRKLVPEDGGLDFQHLRRFAKVSEVPEHVRGSFAAAAANNGSGGEDGRLLLIVGPVSAVSLADLRDGLSSTVKDLEIFTAKVPLLAPTSMDQAKVWTKLYWPTVYKKSNPFGPHPSIVSRAEEEIRGEVQGWMDLAYRVAREASEAGFGEEVGVVVVERKGGKGRVVAVAGDGRWSGCVLGEKGVGGGNVTAHAVMRVIGMIAGSLKRRDELSRGSSGVIEDSTSSKLELLDEGGSAVEVSRESGIAPVGDSSTLSEYGLHHFAQSKYAIEAHNGSEDLIPTGHKKLPNTAIPPEPTLSTGISKHHEVDLTVPIASDSSAESAPNSMPSYDKQQNASVTDKERDGTPRLTSGVSDVQCQETIDIFQDHPILSIEKKHFDPDGNQNGYLCHDLEIYCTHEPCVMCSMAIVHSRFGRVVFENRMKKTGGMCADGELGHGLAWRKELNWTLLAWQWQRAQQDDYGELHA</sequence>
<dbReference type="AlphaFoldDB" id="A0A132B8G5"/>
<evidence type="ECO:0000313" key="6">
    <source>
        <dbReference type="Proteomes" id="UP000070700"/>
    </source>
</evidence>
<gene>
    <name evidence="5" type="ORF">LY89DRAFT_676944</name>
</gene>
<feature type="region of interest" description="Disordered" evidence="3">
    <location>
        <begin position="356"/>
        <end position="392"/>
    </location>
</feature>
<evidence type="ECO:0000256" key="3">
    <source>
        <dbReference type="SAM" id="MobiDB-lite"/>
    </source>
</evidence>
<dbReference type="GO" id="GO:0008033">
    <property type="term" value="P:tRNA processing"/>
    <property type="evidence" value="ECO:0007669"/>
    <property type="project" value="UniProtKB-KW"/>
</dbReference>
<dbReference type="InterPro" id="IPR016193">
    <property type="entry name" value="Cytidine_deaminase-like"/>
</dbReference>
<dbReference type="PANTHER" id="PTHR11079:SF156">
    <property type="entry name" value="INACTIVE TRNA-SPECIFIC ADENOSINE DEAMINASE-LIKE PROTEIN 3-RELATED"/>
    <property type="match status" value="1"/>
</dbReference>
<evidence type="ECO:0000259" key="4">
    <source>
        <dbReference type="Pfam" id="PF00383"/>
    </source>
</evidence>
<dbReference type="EMBL" id="KQ947435">
    <property type="protein sequence ID" value="KUJ08543.1"/>
    <property type="molecule type" value="Genomic_DNA"/>
</dbReference>
<dbReference type="GeneID" id="28823369"/>
<dbReference type="GO" id="GO:0005634">
    <property type="term" value="C:nucleus"/>
    <property type="evidence" value="ECO:0007669"/>
    <property type="project" value="TreeGrafter"/>
</dbReference>
<dbReference type="Pfam" id="PF00383">
    <property type="entry name" value="dCMP_cyt_deam_1"/>
    <property type="match status" value="1"/>
</dbReference>
<dbReference type="Proteomes" id="UP000070700">
    <property type="component" value="Unassembled WGS sequence"/>
</dbReference>
<dbReference type="Gene3D" id="3.40.140.10">
    <property type="entry name" value="Cytidine Deaminase, domain 2"/>
    <property type="match status" value="2"/>
</dbReference>
<protein>
    <submittedName>
        <fullName evidence="5">Cytidine deaminase-like protein</fullName>
    </submittedName>
</protein>
<name>A0A132B8G5_MOLSC</name>
<organism evidence="5 6">
    <name type="scientific">Mollisia scopiformis</name>
    <name type="common">Conifer needle endophyte fungus</name>
    <name type="synonym">Phialocephala scopiformis</name>
    <dbReference type="NCBI Taxonomy" id="149040"/>
    <lineage>
        <taxon>Eukaryota</taxon>
        <taxon>Fungi</taxon>
        <taxon>Dikarya</taxon>
        <taxon>Ascomycota</taxon>
        <taxon>Pezizomycotina</taxon>
        <taxon>Leotiomycetes</taxon>
        <taxon>Helotiales</taxon>
        <taxon>Mollisiaceae</taxon>
        <taxon>Mollisia</taxon>
    </lineage>
</organism>
<evidence type="ECO:0000256" key="1">
    <source>
        <dbReference type="ARBA" id="ARBA00022694"/>
    </source>
</evidence>
<accession>A0A132B8G5</accession>
<comment type="similarity">
    <text evidence="2">Belongs to the cytidine and deoxycytidylate deaminase family. ADAT3 subfamily.</text>
</comment>
<dbReference type="InterPro" id="IPR002125">
    <property type="entry name" value="CMP_dCMP_dom"/>
</dbReference>
<dbReference type="PANTHER" id="PTHR11079">
    <property type="entry name" value="CYTOSINE DEAMINASE FAMILY MEMBER"/>
    <property type="match status" value="1"/>
</dbReference>
<keyword evidence="1" id="KW-0819">tRNA processing</keyword>
<dbReference type="GO" id="GO:0052717">
    <property type="term" value="F:tRNA-specific adenosine-34 deaminase activity"/>
    <property type="evidence" value="ECO:0007669"/>
    <property type="project" value="TreeGrafter"/>
</dbReference>
<dbReference type="RefSeq" id="XP_018062898.1">
    <property type="nucleotide sequence ID" value="XM_018213643.1"/>
</dbReference>
<dbReference type="InParanoid" id="A0A132B8G5"/>
<feature type="domain" description="CMP/dCMP-type deaminase" evidence="4">
    <location>
        <begin position="429"/>
        <end position="457"/>
    </location>
</feature>
<feature type="compositionally biased region" description="Polar residues" evidence="3">
    <location>
        <begin position="356"/>
        <end position="377"/>
    </location>
</feature>
<dbReference type="GO" id="GO:0005737">
    <property type="term" value="C:cytoplasm"/>
    <property type="evidence" value="ECO:0007669"/>
    <property type="project" value="TreeGrafter"/>
</dbReference>
<evidence type="ECO:0000256" key="2">
    <source>
        <dbReference type="ARBA" id="ARBA00038160"/>
    </source>
</evidence>
<reference evidence="5 6" key="1">
    <citation type="submission" date="2015-10" db="EMBL/GenBank/DDBJ databases">
        <title>Full genome of DAOMC 229536 Phialocephala scopiformis, a fungal endophyte of spruce producing the potent anti-insectan compound rugulosin.</title>
        <authorList>
            <consortium name="DOE Joint Genome Institute"/>
            <person name="Walker A.K."/>
            <person name="Frasz S.L."/>
            <person name="Seifert K.A."/>
            <person name="Miller J.D."/>
            <person name="Mondo S.J."/>
            <person name="Labutti K."/>
            <person name="Lipzen A."/>
            <person name="Dockter R."/>
            <person name="Kennedy M."/>
            <person name="Grigoriev I.V."/>
            <person name="Spatafora J.W."/>
        </authorList>
    </citation>
    <scope>NUCLEOTIDE SEQUENCE [LARGE SCALE GENOMIC DNA]</scope>
    <source>
        <strain evidence="5 6">CBS 120377</strain>
    </source>
</reference>
<dbReference type="SUPFAM" id="SSF53927">
    <property type="entry name" value="Cytidine deaminase-like"/>
    <property type="match status" value="1"/>
</dbReference>